<dbReference type="RefSeq" id="WP_115089934.1">
    <property type="nucleotide sequence ID" value="NZ_CP068107.1"/>
</dbReference>
<reference evidence="1 2" key="1">
    <citation type="submission" date="2018-06" db="EMBL/GenBank/DDBJ databases">
        <authorList>
            <consortium name="Pathogen Informatics"/>
            <person name="Doyle S."/>
        </authorList>
    </citation>
    <scope>NUCLEOTIDE SEQUENCE [LARGE SCALE GENOMIC DNA]</scope>
    <source>
        <strain evidence="1 2">NCTC11179</strain>
    </source>
</reference>
<sequence length="199" mass="22895">MKGKNSLFEELRLLRGDDQYPSQQIKEKLIDLYLPSTVSDLAINLSNITSQFYALQLQSIGEQYGVDKIRLHSDKLFYNLGKAKAEQALIKDSTMVRDCRSMVMVAISAIYTSSPEFKFDVQEYTSDYAVIHLKGVDRYHRAAKQCKIDQYLTFPTLIAFLDGIKDYLQLSNIEIQVSQSFYDENSNIDCTYIIKQNNL</sequence>
<accession>A0A378RKK6</accession>
<keyword evidence="2" id="KW-1185">Reference proteome</keyword>
<evidence type="ECO:0008006" key="3">
    <source>
        <dbReference type="Google" id="ProtNLM"/>
    </source>
</evidence>
<protein>
    <recommendedName>
        <fullName evidence="3">Heme NO binding</fullName>
    </recommendedName>
</protein>
<evidence type="ECO:0000313" key="1">
    <source>
        <dbReference type="EMBL" id="STZ26889.1"/>
    </source>
</evidence>
<name>A0A378RKK6_MYROD</name>
<proteinExistence type="predicted"/>
<evidence type="ECO:0000313" key="2">
    <source>
        <dbReference type="Proteomes" id="UP000255024"/>
    </source>
</evidence>
<dbReference type="EMBL" id="UGQL01000001">
    <property type="protein sequence ID" value="STZ26889.1"/>
    <property type="molecule type" value="Genomic_DNA"/>
</dbReference>
<organism evidence="1 2">
    <name type="scientific">Myroides odoratus</name>
    <name type="common">Flavobacterium odoratum</name>
    <dbReference type="NCBI Taxonomy" id="256"/>
    <lineage>
        <taxon>Bacteria</taxon>
        <taxon>Pseudomonadati</taxon>
        <taxon>Bacteroidota</taxon>
        <taxon>Flavobacteriia</taxon>
        <taxon>Flavobacteriales</taxon>
        <taxon>Flavobacteriaceae</taxon>
        <taxon>Myroides</taxon>
    </lineage>
</organism>
<dbReference type="Proteomes" id="UP000255024">
    <property type="component" value="Unassembled WGS sequence"/>
</dbReference>
<dbReference type="AlphaFoldDB" id="A0A378RKK6"/>
<gene>
    <name evidence="1" type="ORF">NCTC11179_00416</name>
</gene>